<dbReference type="EMBL" id="QDDR01000008">
    <property type="protein sequence ID" value="PVE46541.1"/>
    <property type="molecule type" value="Genomic_DNA"/>
</dbReference>
<dbReference type="GO" id="GO:0016491">
    <property type="term" value="F:oxidoreductase activity"/>
    <property type="evidence" value="ECO:0007669"/>
    <property type="project" value="InterPro"/>
</dbReference>
<comment type="caution">
    <text evidence="2">The sequence shown here is derived from an EMBL/GenBank/DDBJ whole genome shotgun (WGS) entry which is preliminary data.</text>
</comment>
<dbReference type="SUPFAM" id="SSF50129">
    <property type="entry name" value="GroES-like"/>
    <property type="match status" value="1"/>
</dbReference>
<dbReference type="PANTHER" id="PTHR11695">
    <property type="entry name" value="ALCOHOL DEHYDROGENASE RELATED"/>
    <property type="match status" value="1"/>
</dbReference>
<dbReference type="Gene3D" id="3.90.180.10">
    <property type="entry name" value="Medium-chain alcohol dehydrogenases, catalytic domain"/>
    <property type="match status" value="1"/>
</dbReference>
<dbReference type="InterPro" id="IPR036291">
    <property type="entry name" value="NAD(P)-bd_dom_sf"/>
</dbReference>
<dbReference type="OrthoDB" id="5295340at2"/>
<proteinExistence type="predicted"/>
<dbReference type="InterPro" id="IPR013154">
    <property type="entry name" value="ADH-like_N"/>
</dbReference>
<dbReference type="CDD" id="cd08267">
    <property type="entry name" value="MDR1"/>
    <property type="match status" value="1"/>
</dbReference>
<dbReference type="SMART" id="SM00829">
    <property type="entry name" value="PKS_ER"/>
    <property type="match status" value="1"/>
</dbReference>
<organism evidence="2 3">
    <name type="scientific">Pararhodobacter aggregans</name>
    <dbReference type="NCBI Taxonomy" id="404875"/>
    <lineage>
        <taxon>Bacteria</taxon>
        <taxon>Pseudomonadati</taxon>
        <taxon>Pseudomonadota</taxon>
        <taxon>Alphaproteobacteria</taxon>
        <taxon>Rhodobacterales</taxon>
        <taxon>Paracoccaceae</taxon>
        <taxon>Pararhodobacter</taxon>
    </lineage>
</organism>
<dbReference type="SUPFAM" id="SSF51735">
    <property type="entry name" value="NAD(P)-binding Rossmann-fold domains"/>
    <property type="match status" value="1"/>
</dbReference>
<dbReference type="Proteomes" id="UP000244810">
    <property type="component" value="Unassembled WGS sequence"/>
</dbReference>
<protein>
    <submittedName>
        <fullName evidence="2">NAD(P)-dependent alcohol dehydrogenase</fullName>
    </submittedName>
</protein>
<dbReference type="InterPro" id="IPR011032">
    <property type="entry name" value="GroES-like_sf"/>
</dbReference>
<reference evidence="2 3" key="1">
    <citation type="journal article" date="2011" name="Syst. Appl. Microbiol.">
        <title>Defluviimonas denitrificans gen. nov., sp. nov., and Pararhodobacter aggregans gen. nov., sp. nov., non-phototrophic Rhodobacteraceae from the biofilter of a marine aquaculture.</title>
        <authorList>
            <person name="Foesel B.U."/>
            <person name="Drake H.L."/>
            <person name="Schramm A."/>
        </authorList>
    </citation>
    <scope>NUCLEOTIDE SEQUENCE [LARGE SCALE GENOMIC DNA]</scope>
    <source>
        <strain evidence="2 3">D1-19</strain>
    </source>
</reference>
<feature type="domain" description="Enoyl reductase (ER)" evidence="1">
    <location>
        <begin position="15"/>
        <end position="322"/>
    </location>
</feature>
<dbReference type="InterPro" id="IPR020843">
    <property type="entry name" value="ER"/>
</dbReference>
<evidence type="ECO:0000313" key="2">
    <source>
        <dbReference type="EMBL" id="PVE46541.1"/>
    </source>
</evidence>
<accession>A0A2T7UPJ6</accession>
<evidence type="ECO:0000313" key="3">
    <source>
        <dbReference type="Proteomes" id="UP000244810"/>
    </source>
</evidence>
<dbReference type="AlphaFoldDB" id="A0A2T7UPJ6"/>
<name>A0A2T7UPJ6_9RHOB</name>
<dbReference type="Pfam" id="PF08240">
    <property type="entry name" value="ADH_N"/>
    <property type="match status" value="1"/>
</dbReference>
<dbReference type="InterPro" id="IPR050700">
    <property type="entry name" value="YIM1/Zinc_Alcohol_DH_Fams"/>
</dbReference>
<dbReference type="Pfam" id="PF13602">
    <property type="entry name" value="ADH_zinc_N_2"/>
    <property type="match status" value="1"/>
</dbReference>
<dbReference type="PANTHER" id="PTHR11695:SF294">
    <property type="entry name" value="RETICULON-4-INTERACTING PROTEIN 1, MITOCHONDRIAL"/>
    <property type="match status" value="1"/>
</dbReference>
<dbReference type="Gene3D" id="3.40.50.720">
    <property type="entry name" value="NAD(P)-binding Rossmann-like Domain"/>
    <property type="match status" value="1"/>
</dbReference>
<dbReference type="RefSeq" id="WP_107752672.1">
    <property type="nucleotide sequence ID" value="NZ_QBKF01000008.1"/>
</dbReference>
<gene>
    <name evidence="2" type="ORF">DDE23_15420</name>
</gene>
<sequence length="324" mass="33562">MTTDTMQAATARRYGGPGVMAIETLPRPVPGPGQVLVKVAAFGVTRGDARIRGLDVPRGMGPMVRAFFGWTRPKRPVPGREFSGVISALGPGVSGWSEGEPVLGITDGMTMGAGAEYCVVTTDKMLARRPDSLTEAEAAALPFGLMTAADFLIDQMGLRAGERLLVNGGSGAVGMAATWLGAHLGARVTGVASATNHAAMTAAGAEQVADYARPLPQGPYDAILDVAGTLPYAKAAPLLAPGGRLGLVTADFAGQIGAGLRPRRGSHRLCSGVVKESPEKLARVLDLHAQGYRPEVTLLPFAQIEEAHRLASSGHKRGNVVVTL</sequence>
<evidence type="ECO:0000259" key="1">
    <source>
        <dbReference type="SMART" id="SM00829"/>
    </source>
</evidence>
<keyword evidence="3" id="KW-1185">Reference proteome</keyword>